<dbReference type="SUPFAM" id="SSF56024">
    <property type="entry name" value="Phospholipase D/nuclease"/>
    <property type="match status" value="1"/>
</dbReference>
<protein>
    <recommendedName>
        <fullName evidence="1">Polyphosphate kinase C-terminal domain-containing protein</fullName>
    </recommendedName>
</protein>
<feature type="domain" description="Polyphosphate kinase C-terminal" evidence="1">
    <location>
        <begin position="12"/>
        <end position="143"/>
    </location>
</feature>
<dbReference type="InterPro" id="IPR041108">
    <property type="entry name" value="PP_kinase_C_1"/>
</dbReference>
<accession>A0A382W7J4</accession>
<dbReference type="PANTHER" id="PTHR30218:SF0">
    <property type="entry name" value="POLYPHOSPHATE KINASE"/>
    <property type="match status" value="1"/>
</dbReference>
<dbReference type="Gene3D" id="3.30.870.10">
    <property type="entry name" value="Endonuclease Chain A"/>
    <property type="match status" value="1"/>
</dbReference>
<sequence length="154" mass="17457">MRNHDTEDPDSFFVEIRKGDLLLHHPYHDYETSIVRFLKSAMRDPKVLALKLTIYRTSSSSPIIRTLTEAAKAGKQIVILVEITARFDEAPNIAWGEQLEKAGAHVVYGVMRLKTHVKLGLVVREEEDGLRRYVHLSTGNYHTALPGFMKTLAS</sequence>
<dbReference type="Pfam" id="PF17941">
    <property type="entry name" value="PP_kinase_C_1"/>
    <property type="match status" value="1"/>
</dbReference>
<name>A0A382W7J4_9ZZZZ</name>
<dbReference type="InterPro" id="IPR003414">
    <property type="entry name" value="PP_kinase"/>
</dbReference>
<dbReference type="GO" id="GO:0006799">
    <property type="term" value="P:polyphosphate biosynthetic process"/>
    <property type="evidence" value="ECO:0007669"/>
    <property type="project" value="InterPro"/>
</dbReference>
<dbReference type="GO" id="GO:0008976">
    <property type="term" value="F:polyphosphate kinase activity"/>
    <property type="evidence" value="ECO:0007669"/>
    <property type="project" value="InterPro"/>
</dbReference>
<dbReference type="PANTHER" id="PTHR30218">
    <property type="entry name" value="POLYPHOSPHATE KINASE"/>
    <property type="match status" value="1"/>
</dbReference>
<evidence type="ECO:0000259" key="1">
    <source>
        <dbReference type="Pfam" id="PF17941"/>
    </source>
</evidence>
<dbReference type="EMBL" id="UINC01157587">
    <property type="protein sequence ID" value="SVD54659.1"/>
    <property type="molecule type" value="Genomic_DNA"/>
</dbReference>
<proteinExistence type="predicted"/>
<reference evidence="2" key="1">
    <citation type="submission" date="2018-05" db="EMBL/GenBank/DDBJ databases">
        <authorList>
            <person name="Lanie J.A."/>
            <person name="Ng W.-L."/>
            <person name="Kazmierczak K.M."/>
            <person name="Andrzejewski T.M."/>
            <person name="Davidsen T.M."/>
            <person name="Wayne K.J."/>
            <person name="Tettelin H."/>
            <person name="Glass J.I."/>
            <person name="Rusch D."/>
            <person name="Podicherti R."/>
            <person name="Tsui H.-C.T."/>
            <person name="Winkler M.E."/>
        </authorList>
    </citation>
    <scope>NUCLEOTIDE SEQUENCE</scope>
</reference>
<dbReference type="GO" id="GO:0009358">
    <property type="term" value="C:polyphosphate kinase complex"/>
    <property type="evidence" value="ECO:0007669"/>
    <property type="project" value="InterPro"/>
</dbReference>
<gene>
    <name evidence="2" type="ORF">METZ01_LOCUS407513</name>
</gene>
<organism evidence="2">
    <name type="scientific">marine metagenome</name>
    <dbReference type="NCBI Taxonomy" id="408172"/>
    <lineage>
        <taxon>unclassified sequences</taxon>
        <taxon>metagenomes</taxon>
        <taxon>ecological metagenomes</taxon>
    </lineage>
</organism>
<dbReference type="AlphaFoldDB" id="A0A382W7J4"/>
<evidence type="ECO:0000313" key="2">
    <source>
        <dbReference type="EMBL" id="SVD54659.1"/>
    </source>
</evidence>